<comment type="caution">
    <text evidence="1">The sequence shown here is derived from an EMBL/GenBank/DDBJ whole genome shotgun (WGS) entry which is preliminary data.</text>
</comment>
<evidence type="ECO:0000313" key="1">
    <source>
        <dbReference type="EMBL" id="RMU42641.1"/>
    </source>
</evidence>
<dbReference type="EMBL" id="RBUA01001457">
    <property type="protein sequence ID" value="RMU42641.1"/>
    <property type="molecule type" value="Genomic_DNA"/>
</dbReference>
<accession>A0A3M5U9U4</accession>
<protein>
    <submittedName>
        <fullName evidence="1">Uncharacterized protein</fullName>
    </submittedName>
</protein>
<sequence length="39" mass="4196">MHRDFHPTVFALTALAEVLASDAVDQRLTLDGAGAELDQ</sequence>
<gene>
    <name evidence="1" type="ORF">ALP29_201242</name>
</gene>
<reference evidence="1 2" key="1">
    <citation type="submission" date="2018-08" db="EMBL/GenBank/DDBJ databases">
        <title>Recombination of ecologically and evolutionarily significant loci maintains genetic cohesion in the Pseudomonas syringae species complex.</title>
        <authorList>
            <person name="Dillon M."/>
            <person name="Thakur S."/>
            <person name="Almeida R.N.D."/>
            <person name="Weir B.S."/>
            <person name="Guttman D.S."/>
        </authorList>
    </citation>
    <scope>NUCLEOTIDE SEQUENCE [LARGE SCALE GENOMIC DNA]</scope>
    <source>
        <strain evidence="1 2">ICMP 14479</strain>
    </source>
</reference>
<dbReference type="AlphaFoldDB" id="A0A3M5U9U4"/>
<name>A0A3M5U9U4_PSESX</name>
<proteinExistence type="predicted"/>
<dbReference type="Proteomes" id="UP000280395">
    <property type="component" value="Unassembled WGS sequence"/>
</dbReference>
<organism evidence="1 2">
    <name type="scientific">Pseudomonas syringae pv. avii</name>
    <dbReference type="NCBI Taxonomy" id="663959"/>
    <lineage>
        <taxon>Bacteria</taxon>
        <taxon>Pseudomonadati</taxon>
        <taxon>Pseudomonadota</taxon>
        <taxon>Gammaproteobacteria</taxon>
        <taxon>Pseudomonadales</taxon>
        <taxon>Pseudomonadaceae</taxon>
        <taxon>Pseudomonas</taxon>
        <taxon>Pseudomonas syringae</taxon>
    </lineage>
</organism>
<evidence type="ECO:0000313" key="2">
    <source>
        <dbReference type="Proteomes" id="UP000280395"/>
    </source>
</evidence>